<evidence type="ECO:0000259" key="1">
    <source>
        <dbReference type="Pfam" id="PF04230"/>
    </source>
</evidence>
<dbReference type="Pfam" id="PF04230">
    <property type="entry name" value="PS_pyruv_trans"/>
    <property type="match status" value="1"/>
</dbReference>
<sequence length="404" mass="44808">MLSKVTKALRTDPAGFPRRAASAMAERGRLDAFRLLGMPAGSVVHYGVHRNGNAGDTALFTATRMLFDTRFGAQTWTRLPVRAPVRPADIDRINAHARAVVVGGGGLIIPDSVSNSLSGWQWNIALKDLERLDRPLVLNAVGYNAFHGQSNFADRFGAHVVETVRKSAFVGLRNTGSIRSLSTHLPPELTSRLRHQPCPTTVLSYLLPAHEATSPPARDFKHTPGRHLSINLAFDRVERRFNGQVEACVRDIADAAHHMVAHGWRVSVAIHDPRDRFFLPLLRRFDLTFDIIDIAHAGLRTILDYYRTTDLTIGMRGHGQMVPFGLQRPIFTLSSHPKMDYFLEDIGQPGWGVDIREPGFRDALIAGMESVVAAPEATYATLQTAQARLWKQMQDNLTLCADAF</sequence>
<dbReference type="InterPro" id="IPR007345">
    <property type="entry name" value="Polysacch_pyruvyl_Trfase"/>
</dbReference>
<dbReference type="RefSeq" id="WP_317974642.1">
    <property type="nucleotide sequence ID" value="NZ_BTFW01000001.1"/>
</dbReference>
<proteinExistence type="predicted"/>
<evidence type="ECO:0000313" key="3">
    <source>
        <dbReference type="Proteomes" id="UP001187221"/>
    </source>
</evidence>
<accession>A0ABQ6P6N0</accession>
<evidence type="ECO:0000313" key="2">
    <source>
        <dbReference type="EMBL" id="GMM60908.1"/>
    </source>
</evidence>
<reference evidence="2 3" key="1">
    <citation type="submission" date="2023-06" db="EMBL/GenBank/DDBJ databases">
        <title>Draft genome sequence of Novosphingobium sp. strain IK01.</title>
        <authorList>
            <person name="Hatamoto M."/>
            <person name="Ikarashi T."/>
            <person name="Yamaguchi T."/>
        </authorList>
    </citation>
    <scope>NUCLEOTIDE SEQUENCE [LARGE SCALE GENOMIC DNA]</scope>
    <source>
        <strain evidence="2 3">IK01</strain>
    </source>
</reference>
<keyword evidence="3" id="KW-1185">Reference proteome</keyword>
<comment type="caution">
    <text evidence="2">The sequence shown here is derived from an EMBL/GenBank/DDBJ whole genome shotgun (WGS) entry which is preliminary data.</text>
</comment>
<gene>
    <name evidence="2" type="ORF">NUTIK01_16850</name>
</gene>
<name>A0ABQ6P6N0_9SPHN</name>
<feature type="domain" description="Polysaccharide pyruvyl transferase" evidence="1">
    <location>
        <begin position="72"/>
        <end position="336"/>
    </location>
</feature>
<protein>
    <recommendedName>
        <fullName evidence="1">Polysaccharide pyruvyl transferase domain-containing protein</fullName>
    </recommendedName>
</protein>
<dbReference type="EMBL" id="BTFW01000001">
    <property type="protein sequence ID" value="GMM60908.1"/>
    <property type="molecule type" value="Genomic_DNA"/>
</dbReference>
<dbReference type="Proteomes" id="UP001187221">
    <property type="component" value="Unassembled WGS sequence"/>
</dbReference>
<organism evidence="2 3">
    <name type="scientific">Novosphingobium pituita</name>
    <dbReference type="NCBI Taxonomy" id="3056842"/>
    <lineage>
        <taxon>Bacteria</taxon>
        <taxon>Pseudomonadati</taxon>
        <taxon>Pseudomonadota</taxon>
        <taxon>Alphaproteobacteria</taxon>
        <taxon>Sphingomonadales</taxon>
        <taxon>Sphingomonadaceae</taxon>
        <taxon>Novosphingobium</taxon>
    </lineage>
</organism>